<evidence type="ECO:0000313" key="3">
    <source>
        <dbReference type="Proteomes" id="UP000001296"/>
    </source>
</evidence>
<dbReference type="PaxDb" id="665571-STHERM_c14450"/>
<dbReference type="KEGG" id="sta:STHERM_c14450"/>
<feature type="chain" id="PRO_5003139726" description="Lipoprotein" evidence="1">
    <location>
        <begin position="25"/>
        <end position="170"/>
    </location>
</feature>
<reference evidence="2 3" key="2">
    <citation type="journal article" date="2010" name="J. Bacteriol.">
        <title>Genome sequence of the polysaccharide-degrading, thermophilic anaerobe Spirochaeta thermophila DSM 6192.</title>
        <authorList>
            <person name="Angelov A."/>
            <person name="Liebl S."/>
            <person name="Ballschmiter M."/>
            <person name="Bomeke M."/>
            <person name="Lehmann R."/>
            <person name="Liesegang H."/>
            <person name="Daniel R."/>
            <person name="Liebl W."/>
        </authorList>
    </citation>
    <scope>NUCLEOTIDE SEQUENCE [LARGE SCALE GENOMIC DNA]</scope>
    <source>
        <strain evidence="3">ATCC 49972 / DSM 6192 / RI 19.B1</strain>
    </source>
</reference>
<dbReference type="Proteomes" id="UP000001296">
    <property type="component" value="Chromosome"/>
</dbReference>
<dbReference type="PROSITE" id="PS51257">
    <property type="entry name" value="PROKAR_LIPOPROTEIN"/>
    <property type="match status" value="1"/>
</dbReference>
<protein>
    <recommendedName>
        <fullName evidence="4">Lipoprotein</fullName>
    </recommendedName>
</protein>
<dbReference type="Pfam" id="PF08309">
    <property type="entry name" value="LVIVD"/>
    <property type="match status" value="1"/>
</dbReference>
<feature type="signal peptide" evidence="1">
    <location>
        <begin position="1"/>
        <end position="24"/>
    </location>
</feature>
<dbReference type="InterPro" id="IPR013211">
    <property type="entry name" value="LVIVD"/>
</dbReference>
<name>E0RT89_WINT6</name>
<accession>E0RT89</accession>
<evidence type="ECO:0000256" key="1">
    <source>
        <dbReference type="SAM" id="SignalP"/>
    </source>
</evidence>
<gene>
    <name evidence="2" type="ordered locus">STHERM_c14450</name>
</gene>
<proteinExistence type="predicted"/>
<dbReference type="HOGENOM" id="CLU_1569726_0_0_12"/>
<sequence>MKHVPVFLAITFLSLAGCSSPVGDADPVPPAFQWWRDLGVGNGVDVPVEGTMPPSPRRLLPLRIVDVADLPNPVRISNKSFPGDMLHASDKDEPVVEGCITLLKEWPQDVMVEGVYAYVAWGLAGLGIVDVSSPSTLTMTGTLDSVGNARTVVKEGDYVSLADGTTSFSS</sequence>
<keyword evidence="1" id="KW-0732">Signal</keyword>
<evidence type="ECO:0008006" key="4">
    <source>
        <dbReference type="Google" id="ProtNLM"/>
    </source>
</evidence>
<organism evidence="2 3">
    <name type="scientific">Winmispira thermophila (strain ATCC 49972 / DSM 6192 / RI 19.B1)</name>
    <name type="common">Spirochaeta thermophila</name>
    <dbReference type="NCBI Taxonomy" id="665571"/>
    <lineage>
        <taxon>Bacteria</taxon>
        <taxon>Pseudomonadati</taxon>
        <taxon>Spirochaetota</taxon>
        <taxon>Spirochaetia</taxon>
        <taxon>Winmispirales</taxon>
        <taxon>Winmispiraceae</taxon>
        <taxon>Winmispira</taxon>
    </lineage>
</organism>
<reference key="1">
    <citation type="submission" date="2009-08" db="EMBL/GenBank/DDBJ databases">
        <title>The genome sequence of Spirochaeta thermophila DSM6192.</title>
        <authorList>
            <person name="Angelov A."/>
            <person name="Mientus M."/>
            <person name="Wittenberg S."/>
            <person name="Lehmann R."/>
            <person name="Liesegang H."/>
            <person name="Daniel R."/>
            <person name="Liebl W."/>
        </authorList>
    </citation>
    <scope>NUCLEOTIDE SEQUENCE</scope>
    <source>
        <strain>DSM 6192</strain>
    </source>
</reference>
<evidence type="ECO:0000313" key="2">
    <source>
        <dbReference type="EMBL" id="ADN02385.1"/>
    </source>
</evidence>
<dbReference type="AlphaFoldDB" id="E0RT89"/>
<dbReference type="EMBL" id="CP001698">
    <property type="protein sequence ID" value="ADN02385.1"/>
    <property type="molecule type" value="Genomic_DNA"/>
</dbReference>